<comment type="caution">
    <text evidence="3">The sequence shown here is derived from an EMBL/GenBank/DDBJ whole genome shotgun (WGS) entry which is preliminary data.</text>
</comment>
<feature type="transmembrane region" description="Helical" evidence="1">
    <location>
        <begin position="42"/>
        <end position="62"/>
    </location>
</feature>
<accession>A0A3D9SDU9</accession>
<reference evidence="3 4" key="1">
    <citation type="submission" date="2018-08" db="EMBL/GenBank/DDBJ databases">
        <title>Genomic Encyclopedia of Type Strains, Phase III (KMG-III): the genomes of soil and plant-associated and newly described type strains.</title>
        <authorList>
            <person name="Whitman W."/>
        </authorList>
    </citation>
    <scope>NUCLEOTIDE SEQUENCE [LARGE SCALE GENOMIC DNA]</scope>
    <source>
        <strain evidence="3 4">CGMCC 1.10966</strain>
    </source>
</reference>
<dbReference type="EMBL" id="QTTN01000002">
    <property type="protein sequence ID" value="REE93046.1"/>
    <property type="molecule type" value="Genomic_DNA"/>
</dbReference>
<gene>
    <name evidence="3" type="ORF">A8990_102132</name>
</gene>
<dbReference type="AlphaFoldDB" id="A0A3D9SDU9"/>
<dbReference type="Pfam" id="PF18902">
    <property type="entry name" value="DUF5658"/>
    <property type="match status" value="1"/>
</dbReference>
<keyword evidence="1" id="KW-1133">Transmembrane helix</keyword>
<proteinExistence type="predicted"/>
<evidence type="ECO:0000256" key="1">
    <source>
        <dbReference type="SAM" id="Phobius"/>
    </source>
</evidence>
<keyword evidence="1" id="KW-0472">Membrane</keyword>
<evidence type="ECO:0000313" key="3">
    <source>
        <dbReference type="EMBL" id="REE93046.1"/>
    </source>
</evidence>
<evidence type="ECO:0000259" key="2">
    <source>
        <dbReference type="Pfam" id="PF18902"/>
    </source>
</evidence>
<name>A0A3D9SDU9_9BACL</name>
<dbReference type="OrthoDB" id="2884515at2"/>
<organism evidence="3 4">
    <name type="scientific">Paenibacillus taihuensis</name>
    <dbReference type="NCBI Taxonomy" id="1156355"/>
    <lineage>
        <taxon>Bacteria</taxon>
        <taxon>Bacillati</taxon>
        <taxon>Bacillota</taxon>
        <taxon>Bacilli</taxon>
        <taxon>Bacillales</taxon>
        <taxon>Paenibacillaceae</taxon>
        <taxon>Paenibacillus</taxon>
    </lineage>
</organism>
<dbReference type="RefSeq" id="WP_116187505.1">
    <property type="nucleotide sequence ID" value="NZ_QTTN01000002.1"/>
</dbReference>
<feature type="transmembrane region" description="Helical" evidence="1">
    <location>
        <begin position="74"/>
        <end position="97"/>
    </location>
</feature>
<dbReference type="InterPro" id="IPR043717">
    <property type="entry name" value="DUF5658"/>
</dbReference>
<keyword evidence="4" id="KW-1185">Reference proteome</keyword>
<sequence length="100" mass="11536">MLRVTLLSFILIASLVDAFLTDIGIRSGMIIEANPFMSWLYHQSILAFFLFKVTLPLLLLFLIRPKISKLLKGLIYITSGLYVFALAMHFVWIVTAYKYF</sequence>
<dbReference type="Proteomes" id="UP000256304">
    <property type="component" value="Unassembled WGS sequence"/>
</dbReference>
<keyword evidence="1" id="KW-0812">Transmembrane</keyword>
<evidence type="ECO:0000313" key="4">
    <source>
        <dbReference type="Proteomes" id="UP000256304"/>
    </source>
</evidence>
<protein>
    <recommendedName>
        <fullName evidence="2">DUF5658 domain-containing protein</fullName>
    </recommendedName>
</protein>
<feature type="domain" description="DUF5658" evidence="2">
    <location>
        <begin position="9"/>
        <end position="94"/>
    </location>
</feature>